<dbReference type="Gene3D" id="3.30.559.10">
    <property type="entry name" value="Chloramphenicol acetyltransferase-like domain"/>
    <property type="match status" value="2"/>
</dbReference>
<dbReference type="SUPFAM" id="SSF56801">
    <property type="entry name" value="Acetyl-CoA synthetase-like"/>
    <property type="match status" value="1"/>
</dbReference>
<dbReference type="GO" id="GO:0005829">
    <property type="term" value="C:cytosol"/>
    <property type="evidence" value="ECO:0007669"/>
    <property type="project" value="TreeGrafter"/>
</dbReference>
<dbReference type="GO" id="GO:0043041">
    <property type="term" value="P:amino acid activation for nonribosomal peptide biosynthetic process"/>
    <property type="evidence" value="ECO:0007669"/>
    <property type="project" value="TreeGrafter"/>
</dbReference>
<evidence type="ECO:0000313" key="5">
    <source>
        <dbReference type="EMBL" id="CAF4051795.1"/>
    </source>
</evidence>
<dbReference type="PANTHER" id="PTHR45527:SF1">
    <property type="entry name" value="FATTY ACID SYNTHASE"/>
    <property type="match status" value="1"/>
</dbReference>
<feature type="domain" description="Condensation" evidence="4">
    <location>
        <begin position="26"/>
        <end position="402"/>
    </location>
</feature>
<accession>A0A819S6B7</accession>
<dbReference type="EMBL" id="CAJOBB010003653">
    <property type="protein sequence ID" value="CAF4051795.1"/>
    <property type="molecule type" value="Genomic_DNA"/>
</dbReference>
<dbReference type="InterPro" id="IPR000873">
    <property type="entry name" value="AMP-dep_synth/lig_dom"/>
</dbReference>
<sequence length="1091" mass="126188">MFRRKNSTAVTTGHKAHRLIISGRTEAVASSAQQRIYMDENLYFSDFDFSVYNSLIPLQMKRGSVSIEHIRLSLVSMIQQHTVLRTAIRFNPIHNQIEQKIQPLTDNIYSFQHSRGVSTSEQLDRLLTNESIGRYFDVENGKVLRCHVVQRSFENHDDLLHEGDLIIFVIHHIAFDLSSSKPFLKAFERACWTNEYQQSVLTIPQYIDFALYEQALLADTNAESKMNKARRFWANLMHGYNWDKIRYLVPNEDQTDRLHSDRGYTTAFIINQDVVDAMMLFAATNSVTMFSLSLACYYAFLFKLTNHNDDLCVVSSAANRPEKELQDMIGIFVNLLLYRIKIDPTDTFKHLVQQVQQLSNEILIHSSLPYQQIIDFQGKREHNVLPSTFFQYESLISSMIQKNSIEISVSRAPASYAQARIYLDERNSFHPDKPQVAIYNMSFQYRLFSQYTLSIKRLLHALQLIVLKHQSLHTSLVFDTEKNQVIQRFIDLNTNHSQMLSVIESIYETDKQLTEIMHNEKRNPQLFNLAQGLVFRCHIIYYKKIASNHLLSDKDILIFNFHHALFDFPSMNIFLHDLNQAYTTGQLLYDNNTDLRYLDYAVIEQQMSMTGASMFWINTLHDCKLDQPLSLPFDRYRLSNEHRTGRGTSISFDFGQDLSHDFLTHASSNNVSLEHFTFAIYFIFLFKLTNGQIDLCISMNINNNRYRDELKSIIGLFENVIPLRCQFDPHWYFHQLLEHVREMTINSMKYSYFPLQRILDQHPNISKHAFLDTSLEFISCIKNNAVMIDDSQVVSESSSLNIIEDDILSITDFSLSIIHDVKMNQLSCAINASLDLFNRETVEMISQRFHFILHQLFTSIISSQINKPIYELTLTLSNERLLMQSLNNTQVSFSSSLTCIHHEFVYQVMKYPQKLAVELDEQSLTYCELLCYVQMLSFALLNEYDVFPGEVVCQCVERSLSMVIGIMAIEMAGGVYCSLSPRDPQHRLHALTQQTQSRLVLVHHFTRLKFSSEIVLCNVDLIWTVGHSNSSIIMDRLSNIIVTSDNIAYIVFTSGSTGTSKGVRLCFVQIIVLFSFGFLGPNSSSEFVGLH</sequence>
<keyword evidence="1" id="KW-0596">Phosphopantetheine</keyword>
<dbReference type="Gene3D" id="3.40.50.980">
    <property type="match status" value="2"/>
</dbReference>
<dbReference type="Pfam" id="PF00501">
    <property type="entry name" value="AMP-binding"/>
    <property type="match status" value="1"/>
</dbReference>
<evidence type="ECO:0000256" key="2">
    <source>
        <dbReference type="ARBA" id="ARBA00022553"/>
    </source>
</evidence>
<evidence type="ECO:0000313" key="6">
    <source>
        <dbReference type="Proteomes" id="UP000663868"/>
    </source>
</evidence>
<evidence type="ECO:0008006" key="7">
    <source>
        <dbReference type="Google" id="ProtNLM"/>
    </source>
</evidence>
<evidence type="ECO:0000259" key="3">
    <source>
        <dbReference type="Pfam" id="PF00501"/>
    </source>
</evidence>
<dbReference type="PANTHER" id="PTHR45527">
    <property type="entry name" value="NONRIBOSOMAL PEPTIDE SYNTHETASE"/>
    <property type="match status" value="1"/>
</dbReference>
<name>A0A819S6B7_9BILA</name>
<gene>
    <name evidence="5" type="ORF">KXQ929_LOCUS31581</name>
</gene>
<dbReference type="Proteomes" id="UP000663868">
    <property type="component" value="Unassembled WGS sequence"/>
</dbReference>
<keyword evidence="2" id="KW-0597">Phosphoprotein</keyword>
<proteinExistence type="predicted"/>
<dbReference type="SUPFAM" id="SSF52777">
    <property type="entry name" value="CoA-dependent acyltransferases"/>
    <property type="match status" value="4"/>
</dbReference>
<dbReference type="GO" id="GO:0003824">
    <property type="term" value="F:catalytic activity"/>
    <property type="evidence" value="ECO:0007669"/>
    <property type="project" value="InterPro"/>
</dbReference>
<dbReference type="PROSITE" id="PS00455">
    <property type="entry name" value="AMP_BINDING"/>
    <property type="match status" value="1"/>
</dbReference>
<evidence type="ECO:0000259" key="4">
    <source>
        <dbReference type="Pfam" id="PF00668"/>
    </source>
</evidence>
<evidence type="ECO:0000256" key="1">
    <source>
        <dbReference type="ARBA" id="ARBA00022450"/>
    </source>
</evidence>
<dbReference type="GO" id="GO:0044550">
    <property type="term" value="P:secondary metabolite biosynthetic process"/>
    <property type="evidence" value="ECO:0007669"/>
    <property type="project" value="TreeGrafter"/>
</dbReference>
<dbReference type="InterPro" id="IPR020845">
    <property type="entry name" value="AMP-binding_CS"/>
</dbReference>
<dbReference type="InterPro" id="IPR023213">
    <property type="entry name" value="CAT-like_dom_sf"/>
</dbReference>
<feature type="domain" description="Condensation" evidence="4">
    <location>
        <begin position="412"/>
        <end position="858"/>
    </location>
</feature>
<protein>
    <recommendedName>
        <fullName evidence="7">Condensation domain-containing protein</fullName>
    </recommendedName>
</protein>
<dbReference type="Gene3D" id="3.30.559.30">
    <property type="entry name" value="Nonribosomal peptide synthetase, condensation domain"/>
    <property type="match status" value="2"/>
</dbReference>
<feature type="domain" description="AMP-dependent synthetase/ligase" evidence="3">
    <location>
        <begin position="907"/>
        <end position="1064"/>
    </location>
</feature>
<comment type="caution">
    <text evidence="5">The sequence shown here is derived from an EMBL/GenBank/DDBJ whole genome shotgun (WGS) entry which is preliminary data.</text>
</comment>
<dbReference type="Pfam" id="PF00668">
    <property type="entry name" value="Condensation"/>
    <property type="match status" value="2"/>
</dbReference>
<organism evidence="5 6">
    <name type="scientific">Adineta steineri</name>
    <dbReference type="NCBI Taxonomy" id="433720"/>
    <lineage>
        <taxon>Eukaryota</taxon>
        <taxon>Metazoa</taxon>
        <taxon>Spiralia</taxon>
        <taxon>Gnathifera</taxon>
        <taxon>Rotifera</taxon>
        <taxon>Eurotatoria</taxon>
        <taxon>Bdelloidea</taxon>
        <taxon>Adinetida</taxon>
        <taxon>Adinetidae</taxon>
        <taxon>Adineta</taxon>
    </lineage>
</organism>
<reference evidence="5" key="1">
    <citation type="submission" date="2021-02" db="EMBL/GenBank/DDBJ databases">
        <authorList>
            <person name="Nowell W R."/>
        </authorList>
    </citation>
    <scope>NUCLEOTIDE SEQUENCE</scope>
</reference>
<dbReference type="GO" id="GO:0031177">
    <property type="term" value="F:phosphopantetheine binding"/>
    <property type="evidence" value="ECO:0007669"/>
    <property type="project" value="TreeGrafter"/>
</dbReference>
<dbReference type="AlphaFoldDB" id="A0A819S6B7"/>
<dbReference type="InterPro" id="IPR001242">
    <property type="entry name" value="Condensation_dom"/>
</dbReference>